<name>A0AAV4GUD5_9GAST</name>
<reference evidence="7 8" key="1">
    <citation type="journal article" date="2021" name="Elife">
        <title>Chloroplast acquisition without the gene transfer in kleptoplastic sea slugs, Plakobranchus ocellatus.</title>
        <authorList>
            <person name="Maeda T."/>
            <person name="Takahashi S."/>
            <person name="Yoshida T."/>
            <person name="Shimamura S."/>
            <person name="Takaki Y."/>
            <person name="Nagai Y."/>
            <person name="Toyoda A."/>
            <person name="Suzuki Y."/>
            <person name="Arimoto A."/>
            <person name="Ishii H."/>
            <person name="Satoh N."/>
            <person name="Nishiyama T."/>
            <person name="Hasebe M."/>
            <person name="Maruyama T."/>
            <person name="Minagawa J."/>
            <person name="Obokata J."/>
            <person name="Shigenobu S."/>
        </authorList>
    </citation>
    <scope>NUCLEOTIDE SEQUENCE [LARGE SCALE GENOMIC DNA]</scope>
</reference>
<dbReference type="InterPro" id="IPR012910">
    <property type="entry name" value="Plug_dom"/>
</dbReference>
<dbReference type="AlphaFoldDB" id="A0AAV4GUD5"/>
<organism evidence="7 8">
    <name type="scientific">Elysia marginata</name>
    <dbReference type="NCBI Taxonomy" id="1093978"/>
    <lineage>
        <taxon>Eukaryota</taxon>
        <taxon>Metazoa</taxon>
        <taxon>Spiralia</taxon>
        <taxon>Lophotrochozoa</taxon>
        <taxon>Mollusca</taxon>
        <taxon>Gastropoda</taxon>
        <taxon>Heterobranchia</taxon>
        <taxon>Euthyneura</taxon>
        <taxon>Panpulmonata</taxon>
        <taxon>Sacoglossa</taxon>
        <taxon>Placobranchoidea</taxon>
        <taxon>Plakobranchidae</taxon>
        <taxon>Elysia</taxon>
    </lineage>
</organism>
<dbReference type="Pfam" id="PF07715">
    <property type="entry name" value="Plug"/>
    <property type="match status" value="1"/>
</dbReference>
<proteinExistence type="predicted"/>
<feature type="domain" description="TonB-dependent receptor plug" evidence="6">
    <location>
        <begin position="3"/>
        <end position="115"/>
    </location>
</feature>
<evidence type="ECO:0000256" key="2">
    <source>
        <dbReference type="ARBA" id="ARBA00022448"/>
    </source>
</evidence>
<evidence type="ECO:0000256" key="5">
    <source>
        <dbReference type="ARBA" id="ARBA00023237"/>
    </source>
</evidence>
<dbReference type="NCBIfam" id="TIGR04057">
    <property type="entry name" value="SusC_RagA_signa"/>
    <property type="match status" value="1"/>
</dbReference>
<protein>
    <submittedName>
        <fullName evidence="7">TonB-linked outer membrane protein, SusC/RagA family</fullName>
    </submittedName>
</protein>
<dbReference type="NCBIfam" id="TIGR04056">
    <property type="entry name" value="OMP_RagA_SusC"/>
    <property type="match status" value="1"/>
</dbReference>
<dbReference type="Gene3D" id="1.25.40.390">
    <property type="match status" value="1"/>
</dbReference>
<keyword evidence="3" id="KW-0812">Transmembrane</keyword>
<feature type="non-terminal residue" evidence="7">
    <location>
        <position position="881"/>
    </location>
</feature>
<dbReference type="InterPro" id="IPR023996">
    <property type="entry name" value="TonB-dep_OMP_SusC/RagA"/>
</dbReference>
<evidence type="ECO:0000256" key="1">
    <source>
        <dbReference type="ARBA" id="ARBA00004571"/>
    </source>
</evidence>
<keyword evidence="2" id="KW-0813">Transport</keyword>
<evidence type="ECO:0000313" key="7">
    <source>
        <dbReference type="EMBL" id="GFR89472.1"/>
    </source>
</evidence>
<dbReference type="InterPro" id="IPR039426">
    <property type="entry name" value="TonB-dep_rcpt-like"/>
</dbReference>
<keyword evidence="8" id="KW-1185">Reference proteome</keyword>
<dbReference type="InterPro" id="IPR023997">
    <property type="entry name" value="TonB-dep_OMP_SusC/RagA_CS"/>
</dbReference>
<dbReference type="Gene3D" id="2.40.170.20">
    <property type="entry name" value="TonB-dependent receptor, beta-barrel domain"/>
    <property type="match status" value="1"/>
</dbReference>
<dbReference type="InterPro" id="IPR037066">
    <property type="entry name" value="Plug_dom_sf"/>
</dbReference>
<dbReference type="InterPro" id="IPR036942">
    <property type="entry name" value="Beta-barrel_TonB_sf"/>
</dbReference>
<keyword evidence="4" id="KW-0472">Membrane</keyword>
<evidence type="ECO:0000256" key="3">
    <source>
        <dbReference type="ARBA" id="ARBA00022692"/>
    </source>
</evidence>
<dbReference type="SUPFAM" id="SSF56935">
    <property type="entry name" value="Porins"/>
    <property type="match status" value="1"/>
</dbReference>
<sequence length="881" mass="99112">MKDVQIAGAPDVTQSLEGNVSGVSVSSVSGTFGSNPKIRIRGNASINGNNQPLYVVDGVVLEDIITQSGDLSSGDLETLLSSSVAGLNPEDIENMDILKDASATSLYGAKAMNGVVVINTKKGREGKMRISYSGNFTINERPRISQFNKLSSSEEIDIYSEMIEKGLFGITTASSSPQTGVINNMYIKLNSKEIPWDKANRYNSLYLNQAVQNNTDWFEHLFNNSSPRQHTLNFRGGNKKVNYYTSLGYYDDPGRTIADNVKKYNATSNINFTVFDKIDVGFSLKGSFRDQVVPGSEDRIFDSYHGVYTRSFDINPLTYAATTSRAISIDDMTRRNYAQFNIFDELRDNQTQIEVGDISFQNDLKYRFNDKFNAFIITQLRRVYSQTEQKILEGTNQVQAYRANQTRVMRDGNQLLYRDPSNPYEDPHVILDKGGILSQTNNKMHYNYIRAGVNYMNTFDDIHQLSFLAGSEYKSTRRYITKTKIFGVQFDRGNNMVINPYLSRYNIAGGINPNELESTVDNFWGLFVNASYSYNKKYTLGATIRYDGSNQLGKMRSVRYLPSWNISGAWNIINEAFMEEQDIFDMLKFRTTYGISGNMPTGASTSLTISSGTTKRLIVADNEVYSEVDQLANTELTWEKMNEFNLGLDYAVFKNNISGSIDYYSRNSYDLIGWVPTSGVGGMKQRYDNGLDLETNGFDIQLSTRNIEQESFSWNTSFNWGLNQSKVVKAPYKTKANELVRYTGGDKEGYPTKSLFSYKFKGLDERGIPIILGAKSELDMIPDNRVQLDNIEKINALLVKAYATRDANFVDFASDNVEFVGVGSFNQEAYGSFTFDHNYQNGTWITPAGYWTALYEAIANANEAIRAASSLSISSSEDKKK</sequence>
<gene>
    <name evidence="7" type="ORF">ElyMa_002543900</name>
</gene>
<dbReference type="Proteomes" id="UP000762676">
    <property type="component" value="Unassembled WGS sequence"/>
</dbReference>
<comment type="subcellular location">
    <subcellularLocation>
        <location evidence="1">Cell outer membrane</location>
        <topology evidence="1">Multi-pass membrane protein</topology>
    </subcellularLocation>
</comment>
<dbReference type="Gene3D" id="2.170.130.10">
    <property type="entry name" value="TonB-dependent receptor, plug domain"/>
    <property type="match status" value="1"/>
</dbReference>
<keyword evidence="5" id="KW-0998">Cell outer membrane</keyword>
<dbReference type="PROSITE" id="PS52016">
    <property type="entry name" value="TONB_DEPENDENT_REC_3"/>
    <property type="match status" value="1"/>
</dbReference>
<evidence type="ECO:0000259" key="6">
    <source>
        <dbReference type="Pfam" id="PF07715"/>
    </source>
</evidence>
<accession>A0AAV4GUD5</accession>
<evidence type="ECO:0000313" key="8">
    <source>
        <dbReference type="Proteomes" id="UP000762676"/>
    </source>
</evidence>
<evidence type="ECO:0000256" key="4">
    <source>
        <dbReference type="ARBA" id="ARBA00023136"/>
    </source>
</evidence>
<comment type="caution">
    <text evidence="7">The sequence shown here is derived from an EMBL/GenBank/DDBJ whole genome shotgun (WGS) entry which is preliminary data.</text>
</comment>
<dbReference type="EMBL" id="BMAT01005237">
    <property type="protein sequence ID" value="GFR89472.1"/>
    <property type="molecule type" value="Genomic_DNA"/>
</dbReference>